<evidence type="ECO:0000313" key="2">
    <source>
        <dbReference type="Proteomes" id="UP001206236"/>
    </source>
</evidence>
<dbReference type="EMBL" id="JANGCN010000020">
    <property type="protein sequence ID" value="MCQ5153541.1"/>
    <property type="molecule type" value="Genomic_DNA"/>
</dbReference>
<name>A0AAW5KK95_9FIRM</name>
<reference evidence="1" key="1">
    <citation type="submission" date="2022-06" db="EMBL/GenBank/DDBJ databases">
        <title>Isolation of gut microbiota from human fecal samples.</title>
        <authorList>
            <person name="Pamer E.G."/>
            <person name="Barat B."/>
            <person name="Waligurski E."/>
            <person name="Medina S."/>
            <person name="Paddock L."/>
            <person name="Mostad J."/>
        </authorList>
    </citation>
    <scope>NUCLEOTIDE SEQUENCE</scope>
    <source>
        <strain evidence="1">DFI.5.57</strain>
    </source>
</reference>
<comment type="caution">
    <text evidence="1">The sequence shown here is derived from an EMBL/GenBank/DDBJ whole genome shotgun (WGS) entry which is preliminary data.</text>
</comment>
<proteinExistence type="predicted"/>
<dbReference type="RefSeq" id="WP_256322214.1">
    <property type="nucleotide sequence ID" value="NZ_JANGCN010000020.1"/>
</dbReference>
<accession>A0AAW5KK95</accession>
<gene>
    <name evidence="1" type="ORF">NE632_09505</name>
</gene>
<evidence type="ECO:0000313" key="1">
    <source>
        <dbReference type="EMBL" id="MCQ5153541.1"/>
    </source>
</evidence>
<sequence length="66" mass="7360">MAYGIGNIHKGIQQAIITAAENVYSLVLIKIPIWYALTAENIIKCFIYNRSPLKNIIINIKGTSIL</sequence>
<organism evidence="1 2">
    <name type="scientific">Ruminococcus bicirculans</name>
    <name type="common">ex Wegman et al. 2014</name>
    <dbReference type="NCBI Taxonomy" id="1160721"/>
    <lineage>
        <taxon>Bacteria</taxon>
        <taxon>Bacillati</taxon>
        <taxon>Bacillota</taxon>
        <taxon>Clostridia</taxon>
        <taxon>Eubacteriales</taxon>
        <taxon>Oscillospiraceae</taxon>
        <taxon>Ruminococcus</taxon>
    </lineage>
</organism>
<protein>
    <submittedName>
        <fullName evidence="1">Uncharacterized protein</fullName>
    </submittedName>
</protein>
<dbReference type="AlphaFoldDB" id="A0AAW5KK95"/>
<dbReference type="Proteomes" id="UP001206236">
    <property type="component" value="Unassembled WGS sequence"/>
</dbReference>